<reference evidence="6 7" key="1">
    <citation type="submission" date="2020-02" db="EMBL/GenBank/DDBJ databases">
        <title>Acidophilic actinobacteria isolated from forest soil.</title>
        <authorList>
            <person name="Golinska P."/>
        </authorList>
    </citation>
    <scope>NUCLEOTIDE SEQUENCE [LARGE SCALE GENOMIC DNA]</scope>
    <source>
        <strain evidence="6 7">NL8</strain>
    </source>
</reference>
<dbReference type="EMBL" id="JAAFYZ010000024">
    <property type="protein sequence ID" value="MBS2547185.1"/>
    <property type="molecule type" value="Genomic_DNA"/>
</dbReference>
<dbReference type="Gene3D" id="1.10.10.10">
    <property type="entry name" value="Winged helix-like DNA-binding domain superfamily/Winged helix DNA-binding domain"/>
    <property type="match status" value="1"/>
</dbReference>
<keyword evidence="2" id="KW-0238">DNA-binding</keyword>
<evidence type="ECO:0000313" key="7">
    <source>
        <dbReference type="Proteomes" id="UP000730482"/>
    </source>
</evidence>
<dbReference type="Proteomes" id="UP000730482">
    <property type="component" value="Unassembled WGS sequence"/>
</dbReference>
<dbReference type="Pfam" id="PF01022">
    <property type="entry name" value="HTH_5"/>
    <property type="match status" value="1"/>
</dbReference>
<dbReference type="PROSITE" id="PS50987">
    <property type="entry name" value="HTH_ARSR_2"/>
    <property type="match status" value="1"/>
</dbReference>
<evidence type="ECO:0000256" key="2">
    <source>
        <dbReference type="ARBA" id="ARBA00023125"/>
    </source>
</evidence>
<feature type="compositionally biased region" description="Basic and acidic residues" evidence="4">
    <location>
        <begin position="1"/>
        <end position="11"/>
    </location>
</feature>
<dbReference type="PANTHER" id="PTHR43132:SF8">
    <property type="entry name" value="HTH-TYPE TRANSCRIPTIONAL REGULATOR KMTR"/>
    <property type="match status" value="1"/>
</dbReference>
<dbReference type="InterPro" id="IPR001845">
    <property type="entry name" value="HTH_ArsR_DNA-bd_dom"/>
</dbReference>
<dbReference type="InterPro" id="IPR051011">
    <property type="entry name" value="Metal_resp_trans_reg"/>
</dbReference>
<dbReference type="InterPro" id="IPR011991">
    <property type="entry name" value="ArsR-like_HTH"/>
</dbReference>
<feature type="domain" description="HTH arsR-type" evidence="5">
    <location>
        <begin position="20"/>
        <end position="114"/>
    </location>
</feature>
<evidence type="ECO:0000256" key="4">
    <source>
        <dbReference type="SAM" id="MobiDB-lite"/>
    </source>
</evidence>
<evidence type="ECO:0000259" key="5">
    <source>
        <dbReference type="PROSITE" id="PS50987"/>
    </source>
</evidence>
<evidence type="ECO:0000313" key="6">
    <source>
        <dbReference type="EMBL" id="MBS2547185.1"/>
    </source>
</evidence>
<dbReference type="NCBIfam" id="NF033788">
    <property type="entry name" value="HTH_metalloreg"/>
    <property type="match status" value="1"/>
</dbReference>
<keyword evidence="3" id="KW-0804">Transcription</keyword>
<evidence type="ECO:0000256" key="1">
    <source>
        <dbReference type="ARBA" id="ARBA00023015"/>
    </source>
</evidence>
<organism evidence="6 7">
    <name type="scientific">Catenulispora pinistramenti</name>
    <dbReference type="NCBI Taxonomy" id="2705254"/>
    <lineage>
        <taxon>Bacteria</taxon>
        <taxon>Bacillati</taxon>
        <taxon>Actinomycetota</taxon>
        <taxon>Actinomycetes</taxon>
        <taxon>Catenulisporales</taxon>
        <taxon>Catenulisporaceae</taxon>
        <taxon>Catenulispora</taxon>
    </lineage>
</organism>
<proteinExistence type="predicted"/>
<gene>
    <name evidence="6" type="ORF">KGQ19_09900</name>
</gene>
<accession>A0ABS5KMB0</accession>
<dbReference type="CDD" id="cd00090">
    <property type="entry name" value="HTH_ARSR"/>
    <property type="match status" value="1"/>
</dbReference>
<dbReference type="RefSeq" id="WP_212008786.1">
    <property type="nucleotide sequence ID" value="NZ_JAAFYZ010000024.1"/>
</dbReference>
<name>A0ABS5KMB0_9ACTN</name>
<dbReference type="InterPro" id="IPR036390">
    <property type="entry name" value="WH_DNA-bd_sf"/>
</dbReference>
<feature type="region of interest" description="Disordered" evidence="4">
    <location>
        <begin position="1"/>
        <end position="22"/>
    </location>
</feature>
<dbReference type="InterPro" id="IPR036388">
    <property type="entry name" value="WH-like_DNA-bd_sf"/>
</dbReference>
<dbReference type="PANTHER" id="PTHR43132">
    <property type="entry name" value="ARSENICAL RESISTANCE OPERON REPRESSOR ARSR-RELATED"/>
    <property type="match status" value="1"/>
</dbReference>
<sequence length="128" mass="13952">MRRRQESRTEDDAVPDDGAPSPRLLQDAAATFGMLAATTRLHIVWLLARAEQDVTALAEATGSNVAAVSQHLAKLKLAGLVSSRREGRRQVYVVDDPHVVAIVRQMLDHHAELAEEPFPVIGRPAKTA</sequence>
<comment type="caution">
    <text evidence="6">The sequence shown here is derived from an EMBL/GenBank/DDBJ whole genome shotgun (WGS) entry which is preliminary data.</text>
</comment>
<protein>
    <submittedName>
        <fullName evidence="6">Helix-turn-helix transcriptional regulator</fullName>
    </submittedName>
</protein>
<keyword evidence="1" id="KW-0805">Transcription regulation</keyword>
<evidence type="ECO:0000256" key="3">
    <source>
        <dbReference type="ARBA" id="ARBA00023163"/>
    </source>
</evidence>
<dbReference type="PRINTS" id="PR00778">
    <property type="entry name" value="HTHARSR"/>
</dbReference>
<keyword evidence="7" id="KW-1185">Reference proteome</keyword>
<dbReference type="SUPFAM" id="SSF46785">
    <property type="entry name" value="Winged helix' DNA-binding domain"/>
    <property type="match status" value="1"/>
</dbReference>
<dbReference type="SMART" id="SM00418">
    <property type="entry name" value="HTH_ARSR"/>
    <property type="match status" value="1"/>
</dbReference>